<evidence type="ECO:0000259" key="10">
    <source>
        <dbReference type="SMART" id="SM01331"/>
    </source>
</evidence>
<dbReference type="OrthoDB" id="5327538at2759"/>
<dbReference type="Proteomes" id="UP000759537">
    <property type="component" value="Unassembled WGS sequence"/>
</dbReference>
<feature type="domain" description="Serine/threonine-protein kinase haspin C-terminal" evidence="10">
    <location>
        <begin position="635"/>
        <end position="709"/>
    </location>
</feature>
<evidence type="ECO:0000256" key="3">
    <source>
        <dbReference type="ARBA" id="ARBA00022679"/>
    </source>
</evidence>
<gene>
    <name evidence="11" type="ORF">DFH94DRAFT_624567</name>
</gene>
<keyword evidence="3" id="KW-0808">Transferase</keyword>
<keyword evidence="4" id="KW-0547">Nucleotide-binding</keyword>
<evidence type="ECO:0000256" key="4">
    <source>
        <dbReference type="ARBA" id="ARBA00022741"/>
    </source>
</evidence>
<comment type="catalytic activity">
    <reaction evidence="8">
        <text>L-seryl-[protein] + ATP = O-phospho-L-seryl-[protein] + ADP + H(+)</text>
        <dbReference type="Rhea" id="RHEA:17989"/>
        <dbReference type="Rhea" id="RHEA-COMP:9863"/>
        <dbReference type="Rhea" id="RHEA-COMP:11604"/>
        <dbReference type="ChEBI" id="CHEBI:15378"/>
        <dbReference type="ChEBI" id="CHEBI:29999"/>
        <dbReference type="ChEBI" id="CHEBI:30616"/>
        <dbReference type="ChEBI" id="CHEBI:83421"/>
        <dbReference type="ChEBI" id="CHEBI:456216"/>
        <dbReference type="EC" id="2.7.11.1"/>
    </reaction>
</comment>
<dbReference type="EMBL" id="WHVB01000003">
    <property type="protein sequence ID" value="KAF8484630.1"/>
    <property type="molecule type" value="Genomic_DNA"/>
</dbReference>
<dbReference type="InterPro" id="IPR011009">
    <property type="entry name" value="Kinase-like_dom_sf"/>
</dbReference>
<sequence>MLSTRTKQVFSYGRRNRRIINDRDDRFDVLDTNKSSAPNGFKELDNSIVILATPPARRKQGTGKKLEIMVSPSSIGSPPMPSRNRPKRRRENDQAHSSIKHRHSPSSVRQPLSSHSVNMPRRSSLSGRKKMTKLSGSRPTLFPQSPDVDMDIFVIDETGRRVSQERRVSKTNVKVNQRTILRPGPTMHRHTTATDVVEISDSDDSDGSLSKFKQRAKRWPKVKSSDEEDVVESPNRSAFSLTSPDSNTNRENPPESPVATDLLKPLNPRHSSRLTPTTIPKAHFRVEIITRPPALLRGQHQGLTLYDSPPQPLPSKPRQLTPIRRKGPAFPRLPPSPSTITDLDISLDLADLTLSSSIIESHVPVNQPPHLIPLLDECGQDAPVEFSAFIEAFPVHPIVQSSCSGHAAFQKIGEASYSEVFGIGDVVLKIIPIRNEEGPNEIDAETPAPSDAKDVLKEIVVTQALGEMCNGFVNLLKAYVVRGKYPSLLLDLWDEYNQTKGSESVRPDMLALSQVYAIIVLPNGGPDLEAYSFSQPTKTGWRQACSLFWQIARTLSTAEDLVSFEHRDLHWGQILVKNTPSSVSSRKGTSTTDAWLPMDHLVHGVKATVIDLGLARMDALAGDGSTETRWTPFDEEIFEGEGDYQFDIYRFMRKHNGGSWADFHPLSNVMWLHYLLIKLLQSKGLRPPRKINTLTGSGFTERQCYDCLLKTESLLAQSVQEVQVHKPVAIKASRRKMVAAVKPPMAPTWSPRCAGDVLRFGEMMGWV</sequence>
<keyword evidence="12" id="KW-1185">Reference proteome</keyword>
<evidence type="ECO:0000256" key="7">
    <source>
        <dbReference type="ARBA" id="ARBA00047899"/>
    </source>
</evidence>
<evidence type="ECO:0000256" key="6">
    <source>
        <dbReference type="ARBA" id="ARBA00022840"/>
    </source>
</evidence>
<evidence type="ECO:0000256" key="5">
    <source>
        <dbReference type="ARBA" id="ARBA00022777"/>
    </source>
</evidence>
<keyword evidence="2" id="KW-0723">Serine/threonine-protein kinase</keyword>
<evidence type="ECO:0000256" key="9">
    <source>
        <dbReference type="SAM" id="MobiDB-lite"/>
    </source>
</evidence>
<feature type="compositionally biased region" description="Basic residues" evidence="9">
    <location>
        <begin position="212"/>
        <end position="221"/>
    </location>
</feature>
<keyword evidence="5" id="KW-0418">Kinase</keyword>
<dbReference type="GO" id="GO:0035556">
    <property type="term" value="P:intracellular signal transduction"/>
    <property type="evidence" value="ECO:0007669"/>
    <property type="project" value="TreeGrafter"/>
</dbReference>
<dbReference type="AlphaFoldDB" id="A0A9P5N2C5"/>
<feature type="compositionally biased region" description="Polar residues" evidence="9">
    <location>
        <begin position="234"/>
        <end position="251"/>
    </location>
</feature>
<dbReference type="Pfam" id="PF12330">
    <property type="entry name" value="Haspin_kinase"/>
    <property type="match status" value="1"/>
</dbReference>
<evidence type="ECO:0000313" key="11">
    <source>
        <dbReference type="EMBL" id="KAF8484630.1"/>
    </source>
</evidence>
<comment type="caution">
    <text evidence="11">The sequence shown here is derived from an EMBL/GenBank/DDBJ whole genome shotgun (WGS) entry which is preliminary data.</text>
</comment>
<reference evidence="11" key="2">
    <citation type="journal article" date="2020" name="Nat. Commun.">
        <title>Large-scale genome sequencing of mycorrhizal fungi provides insights into the early evolution of symbiotic traits.</title>
        <authorList>
            <person name="Miyauchi S."/>
            <person name="Kiss E."/>
            <person name="Kuo A."/>
            <person name="Drula E."/>
            <person name="Kohler A."/>
            <person name="Sanchez-Garcia M."/>
            <person name="Morin E."/>
            <person name="Andreopoulos B."/>
            <person name="Barry K.W."/>
            <person name="Bonito G."/>
            <person name="Buee M."/>
            <person name="Carver A."/>
            <person name="Chen C."/>
            <person name="Cichocki N."/>
            <person name="Clum A."/>
            <person name="Culley D."/>
            <person name="Crous P.W."/>
            <person name="Fauchery L."/>
            <person name="Girlanda M."/>
            <person name="Hayes R.D."/>
            <person name="Keri Z."/>
            <person name="LaButti K."/>
            <person name="Lipzen A."/>
            <person name="Lombard V."/>
            <person name="Magnuson J."/>
            <person name="Maillard F."/>
            <person name="Murat C."/>
            <person name="Nolan M."/>
            <person name="Ohm R.A."/>
            <person name="Pangilinan J."/>
            <person name="Pereira M.F."/>
            <person name="Perotto S."/>
            <person name="Peter M."/>
            <person name="Pfister S."/>
            <person name="Riley R."/>
            <person name="Sitrit Y."/>
            <person name="Stielow J.B."/>
            <person name="Szollosi G."/>
            <person name="Zifcakova L."/>
            <person name="Stursova M."/>
            <person name="Spatafora J.W."/>
            <person name="Tedersoo L."/>
            <person name="Vaario L.M."/>
            <person name="Yamada A."/>
            <person name="Yan M."/>
            <person name="Wang P."/>
            <person name="Xu J."/>
            <person name="Bruns T."/>
            <person name="Baldrian P."/>
            <person name="Vilgalys R."/>
            <person name="Dunand C."/>
            <person name="Henrissat B."/>
            <person name="Grigoriev I.V."/>
            <person name="Hibbett D."/>
            <person name="Nagy L.G."/>
            <person name="Martin F.M."/>
        </authorList>
    </citation>
    <scope>NUCLEOTIDE SEQUENCE</scope>
    <source>
        <strain evidence="11">Prilba</strain>
    </source>
</reference>
<dbReference type="EC" id="2.7.11.1" evidence="1"/>
<feature type="region of interest" description="Disordered" evidence="9">
    <location>
        <begin position="183"/>
        <end position="276"/>
    </location>
</feature>
<dbReference type="InterPro" id="IPR024604">
    <property type="entry name" value="GSG2_C"/>
</dbReference>
<dbReference type="GO" id="GO:0005634">
    <property type="term" value="C:nucleus"/>
    <property type="evidence" value="ECO:0007669"/>
    <property type="project" value="TreeGrafter"/>
</dbReference>
<dbReference type="PANTHER" id="PTHR24419:SF18">
    <property type="entry name" value="SERINE_THREONINE-PROTEIN KINASE HASPIN"/>
    <property type="match status" value="1"/>
</dbReference>
<dbReference type="Gene3D" id="1.10.510.10">
    <property type="entry name" value="Transferase(Phosphotransferase) domain 1"/>
    <property type="match status" value="1"/>
</dbReference>
<accession>A0A9P5N2C5</accession>
<evidence type="ECO:0000256" key="1">
    <source>
        <dbReference type="ARBA" id="ARBA00012513"/>
    </source>
</evidence>
<dbReference type="Gene3D" id="3.30.200.20">
    <property type="entry name" value="Phosphorylase Kinase, domain 1"/>
    <property type="match status" value="1"/>
</dbReference>
<proteinExistence type="predicted"/>
<dbReference type="GO" id="GO:0072354">
    <property type="term" value="F:histone H3T3 kinase activity"/>
    <property type="evidence" value="ECO:0007669"/>
    <property type="project" value="TreeGrafter"/>
</dbReference>
<protein>
    <recommendedName>
        <fullName evidence="1">non-specific serine/threonine protein kinase</fullName>
        <ecNumber evidence="1">2.7.11.1</ecNumber>
    </recommendedName>
</protein>
<dbReference type="SMART" id="SM01331">
    <property type="entry name" value="DUF3635"/>
    <property type="match status" value="1"/>
</dbReference>
<organism evidence="11 12">
    <name type="scientific">Russula ochroleuca</name>
    <dbReference type="NCBI Taxonomy" id="152965"/>
    <lineage>
        <taxon>Eukaryota</taxon>
        <taxon>Fungi</taxon>
        <taxon>Dikarya</taxon>
        <taxon>Basidiomycota</taxon>
        <taxon>Agaricomycotina</taxon>
        <taxon>Agaricomycetes</taxon>
        <taxon>Russulales</taxon>
        <taxon>Russulaceae</taxon>
        <taxon>Russula</taxon>
    </lineage>
</organism>
<feature type="compositionally biased region" description="Polar residues" evidence="9">
    <location>
        <begin position="105"/>
        <end position="126"/>
    </location>
</feature>
<evidence type="ECO:0000313" key="12">
    <source>
        <dbReference type="Proteomes" id="UP000759537"/>
    </source>
</evidence>
<keyword evidence="6" id="KW-0067">ATP-binding</keyword>
<name>A0A9P5N2C5_9AGAM</name>
<dbReference type="GO" id="GO:0000278">
    <property type="term" value="P:mitotic cell cycle"/>
    <property type="evidence" value="ECO:0007669"/>
    <property type="project" value="TreeGrafter"/>
</dbReference>
<dbReference type="GO" id="GO:0005737">
    <property type="term" value="C:cytoplasm"/>
    <property type="evidence" value="ECO:0007669"/>
    <property type="project" value="TreeGrafter"/>
</dbReference>
<evidence type="ECO:0000256" key="2">
    <source>
        <dbReference type="ARBA" id="ARBA00022527"/>
    </source>
</evidence>
<comment type="catalytic activity">
    <reaction evidence="7">
        <text>L-threonyl-[protein] + ATP = O-phospho-L-threonyl-[protein] + ADP + H(+)</text>
        <dbReference type="Rhea" id="RHEA:46608"/>
        <dbReference type="Rhea" id="RHEA-COMP:11060"/>
        <dbReference type="Rhea" id="RHEA-COMP:11605"/>
        <dbReference type="ChEBI" id="CHEBI:15378"/>
        <dbReference type="ChEBI" id="CHEBI:30013"/>
        <dbReference type="ChEBI" id="CHEBI:30616"/>
        <dbReference type="ChEBI" id="CHEBI:61977"/>
        <dbReference type="ChEBI" id="CHEBI:456216"/>
        <dbReference type="EC" id="2.7.11.1"/>
    </reaction>
</comment>
<dbReference type="SUPFAM" id="SSF56112">
    <property type="entry name" value="Protein kinase-like (PK-like)"/>
    <property type="match status" value="1"/>
</dbReference>
<evidence type="ECO:0000256" key="8">
    <source>
        <dbReference type="ARBA" id="ARBA00048679"/>
    </source>
</evidence>
<dbReference type="PANTHER" id="PTHR24419">
    <property type="entry name" value="INTERLEUKIN-1 RECEPTOR-ASSOCIATED KINASE"/>
    <property type="match status" value="1"/>
</dbReference>
<feature type="region of interest" description="Disordered" evidence="9">
    <location>
        <begin position="55"/>
        <end position="144"/>
    </location>
</feature>
<dbReference type="GO" id="GO:0005524">
    <property type="term" value="F:ATP binding"/>
    <property type="evidence" value="ECO:0007669"/>
    <property type="project" value="UniProtKB-KW"/>
</dbReference>
<reference evidence="11" key="1">
    <citation type="submission" date="2019-10" db="EMBL/GenBank/DDBJ databases">
        <authorList>
            <consortium name="DOE Joint Genome Institute"/>
            <person name="Kuo A."/>
            <person name="Miyauchi S."/>
            <person name="Kiss E."/>
            <person name="Drula E."/>
            <person name="Kohler A."/>
            <person name="Sanchez-Garcia M."/>
            <person name="Andreopoulos B."/>
            <person name="Barry K.W."/>
            <person name="Bonito G."/>
            <person name="Buee M."/>
            <person name="Carver A."/>
            <person name="Chen C."/>
            <person name="Cichocki N."/>
            <person name="Clum A."/>
            <person name="Culley D."/>
            <person name="Crous P.W."/>
            <person name="Fauchery L."/>
            <person name="Girlanda M."/>
            <person name="Hayes R."/>
            <person name="Keri Z."/>
            <person name="LaButti K."/>
            <person name="Lipzen A."/>
            <person name="Lombard V."/>
            <person name="Magnuson J."/>
            <person name="Maillard F."/>
            <person name="Morin E."/>
            <person name="Murat C."/>
            <person name="Nolan M."/>
            <person name="Ohm R."/>
            <person name="Pangilinan J."/>
            <person name="Pereira M."/>
            <person name="Perotto S."/>
            <person name="Peter M."/>
            <person name="Riley R."/>
            <person name="Sitrit Y."/>
            <person name="Stielow B."/>
            <person name="Szollosi G."/>
            <person name="Zifcakova L."/>
            <person name="Stursova M."/>
            <person name="Spatafora J.W."/>
            <person name="Tedersoo L."/>
            <person name="Vaario L.-M."/>
            <person name="Yamada A."/>
            <person name="Yan M."/>
            <person name="Wang P."/>
            <person name="Xu J."/>
            <person name="Bruns T."/>
            <person name="Baldrian P."/>
            <person name="Vilgalys R."/>
            <person name="Henrissat B."/>
            <person name="Grigoriev I.V."/>
            <person name="Hibbett D."/>
            <person name="Nagy L.G."/>
            <person name="Martin F.M."/>
        </authorList>
    </citation>
    <scope>NUCLEOTIDE SEQUENCE</scope>
    <source>
        <strain evidence="11">Prilba</strain>
    </source>
</reference>